<dbReference type="SUPFAM" id="SSF54495">
    <property type="entry name" value="UBC-like"/>
    <property type="match status" value="1"/>
</dbReference>
<keyword evidence="5" id="KW-1185">Reference proteome</keyword>
<dbReference type="SMART" id="SM00212">
    <property type="entry name" value="UBCc"/>
    <property type="match status" value="1"/>
</dbReference>
<evidence type="ECO:0000259" key="3">
    <source>
        <dbReference type="PROSITE" id="PS50127"/>
    </source>
</evidence>
<dbReference type="Pfam" id="PF00179">
    <property type="entry name" value="UQ_con"/>
    <property type="match status" value="1"/>
</dbReference>
<dbReference type="Gene3D" id="3.10.110.10">
    <property type="entry name" value="Ubiquitin Conjugating Enzyme"/>
    <property type="match status" value="1"/>
</dbReference>
<protein>
    <submittedName>
        <fullName evidence="4">Ubiquitin-conjugating enzyme/RWD-like protein</fullName>
    </submittedName>
</protein>
<evidence type="ECO:0000313" key="5">
    <source>
        <dbReference type="Proteomes" id="UP001175000"/>
    </source>
</evidence>
<accession>A0AA39WPJ3</accession>
<dbReference type="PROSITE" id="PS50127">
    <property type="entry name" value="UBC_2"/>
    <property type="match status" value="1"/>
</dbReference>
<organism evidence="4 5">
    <name type="scientific">Immersiella caudata</name>
    <dbReference type="NCBI Taxonomy" id="314043"/>
    <lineage>
        <taxon>Eukaryota</taxon>
        <taxon>Fungi</taxon>
        <taxon>Dikarya</taxon>
        <taxon>Ascomycota</taxon>
        <taxon>Pezizomycotina</taxon>
        <taxon>Sordariomycetes</taxon>
        <taxon>Sordariomycetidae</taxon>
        <taxon>Sordariales</taxon>
        <taxon>Lasiosphaeriaceae</taxon>
        <taxon>Immersiella</taxon>
    </lineage>
</organism>
<evidence type="ECO:0000256" key="2">
    <source>
        <dbReference type="ARBA" id="ARBA00022786"/>
    </source>
</evidence>
<comment type="caution">
    <text evidence="4">The sequence shown here is derived from an EMBL/GenBank/DDBJ whole genome shotgun (WGS) entry which is preliminary data.</text>
</comment>
<dbReference type="InterPro" id="IPR000608">
    <property type="entry name" value="UBC"/>
</dbReference>
<feature type="non-terminal residue" evidence="4">
    <location>
        <position position="1"/>
    </location>
</feature>
<evidence type="ECO:0000256" key="1">
    <source>
        <dbReference type="ARBA" id="ARBA00022679"/>
    </source>
</evidence>
<keyword evidence="2" id="KW-0833">Ubl conjugation pathway</keyword>
<proteinExistence type="predicted"/>
<sequence>MKALVKQIATLRTSLPDGIYVRHGSSRLDIMKVLIVGPNGTPYENGLFEFDMYCGPEFPQIPPEMHFHTTGGGLVSFNPNLYPGGRVCLSLIGTWGGQGWEPNKSTLLQVLVSIQALILNDQPWYNEPGREYAISDSKSKKYSKSIWTATIEHAM</sequence>
<dbReference type="PANTHER" id="PTHR46116">
    <property type="entry name" value="(E3-INDEPENDENT) E2 UBIQUITIN-CONJUGATING ENZYME"/>
    <property type="match status" value="1"/>
</dbReference>
<keyword evidence="1" id="KW-0808">Transferase</keyword>
<evidence type="ECO:0000313" key="4">
    <source>
        <dbReference type="EMBL" id="KAK0619171.1"/>
    </source>
</evidence>
<dbReference type="AlphaFoldDB" id="A0AA39WPJ3"/>
<gene>
    <name evidence="4" type="ORF">B0T14DRAFT_400059</name>
</gene>
<dbReference type="PANTHER" id="PTHR46116:SF15">
    <property type="entry name" value="(E3-INDEPENDENT) E2 UBIQUITIN-CONJUGATING ENZYME"/>
    <property type="match status" value="1"/>
</dbReference>
<reference evidence="4" key="1">
    <citation type="submission" date="2023-06" db="EMBL/GenBank/DDBJ databases">
        <title>Genome-scale phylogeny and comparative genomics of the fungal order Sordariales.</title>
        <authorList>
            <consortium name="Lawrence Berkeley National Laboratory"/>
            <person name="Hensen N."/>
            <person name="Bonometti L."/>
            <person name="Westerberg I."/>
            <person name="Brannstrom I.O."/>
            <person name="Guillou S."/>
            <person name="Cros-Aarteil S."/>
            <person name="Calhoun S."/>
            <person name="Haridas S."/>
            <person name="Kuo A."/>
            <person name="Mondo S."/>
            <person name="Pangilinan J."/>
            <person name="Riley R."/>
            <person name="Labutti K."/>
            <person name="Andreopoulos B."/>
            <person name="Lipzen A."/>
            <person name="Chen C."/>
            <person name="Yanf M."/>
            <person name="Daum C."/>
            <person name="Ng V."/>
            <person name="Clum A."/>
            <person name="Steindorff A."/>
            <person name="Ohm R."/>
            <person name="Martin F."/>
            <person name="Silar P."/>
            <person name="Natvig D."/>
            <person name="Lalanne C."/>
            <person name="Gautier V."/>
            <person name="Ament-Velasquez S.L."/>
            <person name="Kruys A."/>
            <person name="Hutchinson M.I."/>
            <person name="Powell A.J."/>
            <person name="Barry K."/>
            <person name="Miller A.N."/>
            <person name="Grigoriev I.V."/>
            <person name="Debuchy R."/>
            <person name="Gladieux P."/>
            <person name="Thoren M.H."/>
            <person name="Johannesson H."/>
        </authorList>
    </citation>
    <scope>NUCLEOTIDE SEQUENCE</scope>
    <source>
        <strain evidence="4">CBS 606.72</strain>
    </source>
</reference>
<name>A0AA39WPJ3_9PEZI</name>
<dbReference type="GO" id="GO:0061631">
    <property type="term" value="F:ubiquitin conjugating enzyme activity"/>
    <property type="evidence" value="ECO:0007669"/>
    <property type="project" value="TreeGrafter"/>
</dbReference>
<dbReference type="EMBL" id="JAULSU010000004">
    <property type="protein sequence ID" value="KAK0619171.1"/>
    <property type="molecule type" value="Genomic_DNA"/>
</dbReference>
<dbReference type="InterPro" id="IPR016135">
    <property type="entry name" value="UBQ-conjugating_enzyme/RWD"/>
</dbReference>
<feature type="domain" description="UBC core" evidence="3">
    <location>
        <begin position="1"/>
        <end position="155"/>
    </location>
</feature>
<dbReference type="Proteomes" id="UP001175000">
    <property type="component" value="Unassembled WGS sequence"/>
</dbReference>